<dbReference type="GO" id="GO:0070527">
    <property type="term" value="P:platelet aggregation"/>
    <property type="evidence" value="ECO:0007669"/>
    <property type="project" value="TreeGrafter"/>
</dbReference>
<comment type="subcellular location">
    <subcellularLocation>
        <location evidence="1">Secreted</location>
    </subcellularLocation>
</comment>
<keyword evidence="4" id="KW-0325">Glycoprotein</keyword>
<evidence type="ECO:0000313" key="7">
    <source>
        <dbReference type="EMBL" id="KAK2858014.1"/>
    </source>
</evidence>
<evidence type="ECO:0000256" key="1">
    <source>
        <dbReference type="ARBA" id="ARBA00004613"/>
    </source>
</evidence>
<dbReference type="PROSITE" id="PS51406">
    <property type="entry name" value="FIBRINOGEN_C_2"/>
    <property type="match status" value="1"/>
</dbReference>
<dbReference type="PANTHER" id="PTHR47221:SF5">
    <property type="entry name" value="FIBRINOGEN C-TERMINAL DOMAIN-CONTAINING PROTEIN"/>
    <property type="match status" value="1"/>
</dbReference>
<keyword evidence="8" id="KW-1185">Reference proteome</keyword>
<evidence type="ECO:0000256" key="2">
    <source>
        <dbReference type="ARBA" id="ARBA00022525"/>
    </source>
</evidence>
<dbReference type="PROSITE" id="PS00514">
    <property type="entry name" value="FIBRINOGEN_C_1"/>
    <property type="match status" value="1"/>
</dbReference>
<dbReference type="AlphaFoldDB" id="A0AA88T8H3"/>
<dbReference type="NCBIfam" id="NF040941">
    <property type="entry name" value="GGGWT_bact"/>
    <property type="match status" value="1"/>
</dbReference>
<feature type="signal peptide" evidence="5">
    <location>
        <begin position="1"/>
        <end position="28"/>
    </location>
</feature>
<comment type="caution">
    <text evidence="7">The sequence shown here is derived from an EMBL/GenBank/DDBJ whole genome shotgun (WGS) entry which is preliminary data.</text>
</comment>
<proteinExistence type="predicted"/>
<accession>A0AA88T8H3</accession>
<keyword evidence="2" id="KW-0964">Secreted</keyword>
<evidence type="ECO:0000313" key="8">
    <source>
        <dbReference type="Proteomes" id="UP001187315"/>
    </source>
</evidence>
<evidence type="ECO:0000256" key="5">
    <source>
        <dbReference type="SAM" id="SignalP"/>
    </source>
</evidence>
<dbReference type="Gene3D" id="3.90.215.10">
    <property type="entry name" value="Gamma Fibrinogen, chain A, domain 1"/>
    <property type="match status" value="1"/>
</dbReference>
<dbReference type="FunFam" id="3.90.215.10:FF:000001">
    <property type="entry name" value="Tenascin isoform 1"/>
    <property type="match status" value="1"/>
</dbReference>
<dbReference type="SMART" id="SM00186">
    <property type="entry name" value="FBG"/>
    <property type="match status" value="1"/>
</dbReference>
<dbReference type="InterPro" id="IPR036056">
    <property type="entry name" value="Fibrinogen-like_C"/>
</dbReference>
<dbReference type="PANTHER" id="PTHR47221">
    <property type="entry name" value="FIBRINOGEN ALPHA CHAIN"/>
    <property type="match status" value="1"/>
</dbReference>
<evidence type="ECO:0000256" key="4">
    <source>
        <dbReference type="ARBA" id="ARBA00023180"/>
    </source>
</evidence>
<name>A0AA88T8H3_TACVA</name>
<dbReference type="Proteomes" id="UP001187315">
    <property type="component" value="Unassembled WGS sequence"/>
</dbReference>
<feature type="chain" id="PRO_5041638179" description="Fibrinogen C-terminal domain-containing protein" evidence="5">
    <location>
        <begin position="29"/>
        <end position="407"/>
    </location>
</feature>
<organism evidence="7 8">
    <name type="scientific">Tachysurus vachellii</name>
    <name type="common">Darkbarbel catfish</name>
    <name type="synonym">Pelteobagrus vachellii</name>
    <dbReference type="NCBI Taxonomy" id="175792"/>
    <lineage>
        <taxon>Eukaryota</taxon>
        <taxon>Metazoa</taxon>
        <taxon>Chordata</taxon>
        <taxon>Craniata</taxon>
        <taxon>Vertebrata</taxon>
        <taxon>Euteleostomi</taxon>
        <taxon>Actinopterygii</taxon>
        <taxon>Neopterygii</taxon>
        <taxon>Teleostei</taxon>
        <taxon>Ostariophysi</taxon>
        <taxon>Siluriformes</taxon>
        <taxon>Bagridae</taxon>
        <taxon>Tachysurus</taxon>
    </lineage>
</organism>
<feature type="domain" description="Fibrinogen C-terminal" evidence="6">
    <location>
        <begin position="175"/>
        <end position="406"/>
    </location>
</feature>
<keyword evidence="3" id="KW-1015">Disulfide bond</keyword>
<dbReference type="SUPFAM" id="SSF56496">
    <property type="entry name" value="Fibrinogen C-terminal domain-like"/>
    <property type="match status" value="1"/>
</dbReference>
<dbReference type="GO" id="GO:0072377">
    <property type="term" value="P:blood coagulation, common pathway"/>
    <property type="evidence" value="ECO:0007669"/>
    <property type="project" value="TreeGrafter"/>
</dbReference>
<dbReference type="GO" id="GO:0005201">
    <property type="term" value="F:extracellular matrix structural constituent"/>
    <property type="evidence" value="ECO:0007669"/>
    <property type="project" value="TreeGrafter"/>
</dbReference>
<dbReference type="Pfam" id="PF00147">
    <property type="entry name" value="Fibrinogen_C"/>
    <property type="match status" value="1"/>
</dbReference>
<dbReference type="EMBL" id="JAVHJS010000005">
    <property type="protein sequence ID" value="KAK2858014.1"/>
    <property type="molecule type" value="Genomic_DNA"/>
</dbReference>
<dbReference type="GO" id="GO:0030674">
    <property type="term" value="F:protein-macromolecule adaptor activity"/>
    <property type="evidence" value="ECO:0007669"/>
    <property type="project" value="TreeGrafter"/>
</dbReference>
<evidence type="ECO:0000256" key="3">
    <source>
        <dbReference type="ARBA" id="ARBA00023157"/>
    </source>
</evidence>
<sequence length="407" mass="46090">MSVLSSVCMCVCVLRWLLLCVMCLCVLCQRDSLVAGPPNRRCEGGCIATASPPKTHHTQRKDTLLRKTQVSLVEYSYSSSISERLKLLQRCMSQHEPASGNRRDGSDSLAAILALMTAVLTECDLHCHSQRLRDMAGRLESAAVVKNGEKDLLLLMKSITQFGPLPTPIALTVSPSTGFYPQDCYEIFKFGIKENGIYTIQPDPQKPALEAVCDMESAGGGWTVFQRRFDGQVDFNRTWQEYREGFGSPQKEHWLGNRVLHALTSNGQHTLRITLQDWHQQSRHAIYNNFKVAGENQRFRLTAQSYQGDAGNALSYSKHYNHDGRAFSTYDHDHDRYAAGNCAQYYGSGWWFDSCLAANLNGRYYHGRYSGITDGIYWGTWYILTDSRTGQRYSFKSVEMKTRPRQP</sequence>
<dbReference type="InterPro" id="IPR002181">
    <property type="entry name" value="Fibrinogen_a/b/g_C_dom"/>
</dbReference>
<dbReference type="GO" id="GO:0005577">
    <property type="term" value="C:fibrinogen complex"/>
    <property type="evidence" value="ECO:0007669"/>
    <property type="project" value="TreeGrafter"/>
</dbReference>
<reference evidence="7" key="1">
    <citation type="submission" date="2023-08" db="EMBL/GenBank/DDBJ databases">
        <title>Pelteobagrus vachellii genome.</title>
        <authorList>
            <person name="Liu H."/>
        </authorList>
    </citation>
    <scope>NUCLEOTIDE SEQUENCE</scope>
    <source>
        <strain evidence="7">PRFRI_2022a</strain>
        <tissue evidence="7">Muscle</tissue>
    </source>
</reference>
<gene>
    <name evidence="7" type="ORF">Q7C36_005933</name>
</gene>
<keyword evidence="5" id="KW-0732">Signal</keyword>
<protein>
    <recommendedName>
        <fullName evidence="6">Fibrinogen C-terminal domain-containing protein</fullName>
    </recommendedName>
</protein>
<dbReference type="CDD" id="cd00087">
    <property type="entry name" value="FReD"/>
    <property type="match status" value="1"/>
</dbReference>
<dbReference type="GO" id="GO:0034116">
    <property type="term" value="P:positive regulation of heterotypic cell-cell adhesion"/>
    <property type="evidence" value="ECO:0007669"/>
    <property type="project" value="TreeGrafter"/>
</dbReference>
<dbReference type="InterPro" id="IPR037579">
    <property type="entry name" value="FIB_ANG-like"/>
</dbReference>
<dbReference type="InterPro" id="IPR020837">
    <property type="entry name" value="Fibrinogen_CS"/>
</dbReference>
<evidence type="ECO:0000259" key="6">
    <source>
        <dbReference type="PROSITE" id="PS51406"/>
    </source>
</evidence>
<dbReference type="InterPro" id="IPR014716">
    <property type="entry name" value="Fibrinogen_a/b/g_C_1"/>
</dbReference>
<dbReference type="GO" id="GO:0042730">
    <property type="term" value="P:fibrinolysis"/>
    <property type="evidence" value="ECO:0007669"/>
    <property type="project" value="TreeGrafter"/>
</dbReference>